<protein>
    <recommendedName>
        <fullName evidence="3">Cellulase (Glycosyl hydrolase family 5)</fullName>
    </recommendedName>
</protein>
<dbReference type="RefSeq" id="WP_116882684.1">
    <property type="nucleotide sequence ID" value="NZ_CABMMC010000140.1"/>
</dbReference>
<dbReference type="Proteomes" id="UP000245959">
    <property type="component" value="Unassembled WGS sequence"/>
</dbReference>
<evidence type="ECO:0008006" key="3">
    <source>
        <dbReference type="Google" id="ProtNLM"/>
    </source>
</evidence>
<gene>
    <name evidence="1" type="ORF">C8D82_10324</name>
</gene>
<evidence type="ECO:0000313" key="1">
    <source>
        <dbReference type="EMBL" id="PVY45110.1"/>
    </source>
</evidence>
<accession>A0A2U1B8W1</accession>
<keyword evidence="2" id="KW-1185">Reference proteome</keyword>
<comment type="caution">
    <text evidence="1">The sequence shown here is derived from an EMBL/GenBank/DDBJ whole genome shotgun (WGS) entry which is preliminary data.</text>
</comment>
<dbReference type="SUPFAM" id="SSF51445">
    <property type="entry name" value="(Trans)glycosidases"/>
    <property type="match status" value="1"/>
</dbReference>
<dbReference type="AlphaFoldDB" id="A0A2U1B8W1"/>
<dbReference type="InterPro" id="IPR017853">
    <property type="entry name" value="GH"/>
</dbReference>
<organism evidence="1 2">
    <name type="scientific">Victivallis vadensis</name>
    <dbReference type="NCBI Taxonomy" id="172901"/>
    <lineage>
        <taxon>Bacteria</taxon>
        <taxon>Pseudomonadati</taxon>
        <taxon>Lentisphaerota</taxon>
        <taxon>Lentisphaeria</taxon>
        <taxon>Victivallales</taxon>
        <taxon>Victivallaceae</taxon>
        <taxon>Victivallis</taxon>
    </lineage>
</organism>
<dbReference type="GeneID" id="78294015"/>
<name>A0A2U1B8W1_9BACT</name>
<sequence length="872" mass="97436">MFKFIVALIVSCGVLCGAVPLDLSRAANSEFRDDTADDGKGGWTDQGAENDLRTLAPGVIRCAPVEFRIAGGRRAAIVLGKTPQRDFASSARIDLNGKTLKTLFLLHAAAWLPAFERPLGYIRIAYMDGSEEELPVLSGRDVGNWWEPTALCNGIVAWEGRNPSSVVGLYASSFALRGGAVRHILLRRSGLTGLWMVAAVSGSATEEVLENREKSRVLREKGDWKRLPFRREVCKGSALDFSFLLDAPAGKYGFLKVENGHFVFERNDRPVRFYGANLVHAACFPSHDRAEELAEISARTGYNVIRLHHFDDKILASERRDSVSLHPGQLDKFEYLIAALKKRGIYVTIDLFMSRKPAAGEFPQIRNDRDYKLAAMLIPEVNRNLKEFSRNLLTHRNPYTGLTLAEEPALLKLSIINENTPFHLIMNGVSKGVRERYRAEFERRYPGGMKGGEPDPELFRKFISDVYIAYYKDMAEFLRGLGVRVPLTEQNFIASPNLAVHRELYDYVDQHLYYDHPVFPEKTWELPMKFHGRSVIADRLQSPARIAPTRLFDRPFTVSEFDFSGPGDYRMQGTPIFAAYAALQDWDALNRFAYSHTLSNPGCFDAADDPVRLLGDRLAAVFFLRRDVKPARNCVPVAVSPEAHKDYRQLYPEAAGELALRCRTGSIVWRGEATRLPAGTEQLYALAPEIIGEVRKGVPVLRNPKNLVTEVASSTGELHVDFRRNLFQAVTPRSETLILPEGETLSGGILTVRNRKSACAAGVIALDNRPLPESSRLLVLHIGNVRREGLTLRSSGMVVEDYGSGPLLVRKAVADFTLALPPAEWKLYALDCSGRRLAEIPFERNREKITFVADTFARTGPAMAYELVRPAP</sequence>
<reference evidence="1 2" key="1">
    <citation type="submission" date="2018-04" db="EMBL/GenBank/DDBJ databases">
        <title>Genomic Encyclopedia of Type Strains, Phase IV (KMG-IV): sequencing the most valuable type-strain genomes for metagenomic binning, comparative biology and taxonomic classification.</title>
        <authorList>
            <person name="Goeker M."/>
        </authorList>
    </citation>
    <scope>NUCLEOTIDE SEQUENCE [LARGE SCALE GENOMIC DNA]</scope>
    <source>
        <strain evidence="1 2">DSM 14823</strain>
    </source>
</reference>
<dbReference type="Gene3D" id="3.20.20.80">
    <property type="entry name" value="Glycosidases"/>
    <property type="match status" value="1"/>
</dbReference>
<evidence type="ECO:0000313" key="2">
    <source>
        <dbReference type="Proteomes" id="UP000245959"/>
    </source>
</evidence>
<dbReference type="OrthoDB" id="9809937at2"/>
<dbReference type="EMBL" id="QEKH01000003">
    <property type="protein sequence ID" value="PVY45110.1"/>
    <property type="molecule type" value="Genomic_DNA"/>
</dbReference>
<proteinExistence type="predicted"/>